<feature type="signal peptide" evidence="13">
    <location>
        <begin position="1"/>
        <end position="19"/>
    </location>
</feature>
<dbReference type="CDD" id="cd00104">
    <property type="entry name" value="KAZAL_FS"/>
    <property type="match status" value="1"/>
</dbReference>
<keyword evidence="8" id="KW-0677">Repeat</keyword>
<dbReference type="InterPro" id="IPR051277">
    <property type="entry name" value="SEZ6_CSMD_C4BPB_Regulators"/>
</dbReference>
<feature type="disulfide bond" evidence="12">
    <location>
        <begin position="112"/>
        <end position="139"/>
    </location>
</feature>
<dbReference type="InterPro" id="IPR035976">
    <property type="entry name" value="Sushi/SCR/CCP_sf"/>
</dbReference>
<keyword evidence="10 12" id="KW-1015">Disulfide bond</keyword>
<dbReference type="InterPro" id="IPR002223">
    <property type="entry name" value="Kunitz_BPTI"/>
</dbReference>
<feature type="domain" description="Sushi" evidence="16">
    <location>
        <begin position="84"/>
        <end position="141"/>
    </location>
</feature>
<name>A0ABN8Q5H5_9CNID</name>
<evidence type="ECO:0000256" key="13">
    <source>
        <dbReference type="SAM" id="SignalP"/>
    </source>
</evidence>
<keyword evidence="5" id="KW-0964">Secreted</keyword>
<keyword evidence="9" id="KW-0722">Serine protease inhibitor</keyword>
<dbReference type="PROSITE" id="PS50189">
    <property type="entry name" value="NTR"/>
    <property type="match status" value="1"/>
</dbReference>
<dbReference type="Pfam" id="PF07648">
    <property type="entry name" value="Kazal_2"/>
    <property type="match status" value="1"/>
</dbReference>
<dbReference type="InterPro" id="IPR000436">
    <property type="entry name" value="Sushi_SCR_CCP_dom"/>
</dbReference>
<dbReference type="EMBL" id="CALNXK010000101">
    <property type="protein sequence ID" value="CAH3155339.1"/>
    <property type="molecule type" value="Genomic_DNA"/>
</dbReference>
<dbReference type="Gene3D" id="2.10.70.10">
    <property type="entry name" value="Complement Module, domain 1"/>
    <property type="match status" value="6"/>
</dbReference>
<evidence type="ECO:0000256" key="1">
    <source>
        <dbReference type="ARBA" id="ARBA00004532"/>
    </source>
</evidence>
<feature type="domain" description="Sushi" evidence="16">
    <location>
        <begin position="201"/>
        <end position="259"/>
    </location>
</feature>
<dbReference type="InterPro" id="IPR008993">
    <property type="entry name" value="TIMP-like_OB-fold"/>
</dbReference>
<dbReference type="InterPro" id="IPR001134">
    <property type="entry name" value="Netrin_domain"/>
</dbReference>
<dbReference type="PROSITE" id="PS51465">
    <property type="entry name" value="KAZAL_2"/>
    <property type="match status" value="1"/>
</dbReference>
<comment type="similarity">
    <text evidence="4">Belongs to the venom Kunitz-type family. Sea anemone type 2 potassium channel toxin subfamily.</text>
</comment>
<dbReference type="SMART" id="SM00032">
    <property type="entry name" value="CCP"/>
    <property type="match status" value="6"/>
</dbReference>
<dbReference type="SUPFAM" id="SSF57362">
    <property type="entry name" value="BPTI-like"/>
    <property type="match status" value="2"/>
</dbReference>
<comment type="caution">
    <text evidence="18">The sequence shown here is derived from an EMBL/GenBank/DDBJ whole genome shotgun (WGS) entry which is preliminary data.</text>
</comment>
<organism evidence="18 19">
    <name type="scientific">Porites lobata</name>
    <dbReference type="NCBI Taxonomy" id="104759"/>
    <lineage>
        <taxon>Eukaryota</taxon>
        <taxon>Metazoa</taxon>
        <taxon>Cnidaria</taxon>
        <taxon>Anthozoa</taxon>
        <taxon>Hexacorallia</taxon>
        <taxon>Scleractinia</taxon>
        <taxon>Fungiina</taxon>
        <taxon>Poritidae</taxon>
        <taxon>Porites</taxon>
    </lineage>
</organism>
<comment type="caution">
    <text evidence="12">Lacks conserved residue(s) required for the propagation of feature annotation.</text>
</comment>
<dbReference type="SMART" id="SM00280">
    <property type="entry name" value="KAZAL"/>
    <property type="match status" value="1"/>
</dbReference>
<evidence type="ECO:0000259" key="15">
    <source>
        <dbReference type="PROSITE" id="PS50279"/>
    </source>
</evidence>
<comment type="subcellular location">
    <subcellularLocation>
        <location evidence="1">Nematocyst</location>
    </subcellularLocation>
    <subcellularLocation>
        <location evidence="2">Secreted</location>
    </subcellularLocation>
</comment>
<feature type="domain" description="NTR" evidence="14">
    <location>
        <begin position="679"/>
        <end position="818"/>
    </location>
</feature>
<dbReference type="Gene3D" id="2.40.50.120">
    <property type="match status" value="1"/>
</dbReference>
<feature type="domain" description="Kazal-like" evidence="17">
    <location>
        <begin position="525"/>
        <end position="574"/>
    </location>
</feature>
<evidence type="ECO:0000313" key="18">
    <source>
        <dbReference type="EMBL" id="CAH3155339.1"/>
    </source>
</evidence>
<evidence type="ECO:0000256" key="3">
    <source>
        <dbReference type="ARBA" id="ARBA00005743"/>
    </source>
</evidence>
<evidence type="ECO:0000256" key="7">
    <source>
        <dbReference type="ARBA" id="ARBA00022729"/>
    </source>
</evidence>
<feature type="domain" description="Sushi" evidence="16">
    <location>
        <begin position="382"/>
        <end position="441"/>
    </location>
</feature>
<dbReference type="CDD" id="cd00033">
    <property type="entry name" value="CCP"/>
    <property type="match status" value="6"/>
</dbReference>
<dbReference type="SMART" id="SM00131">
    <property type="entry name" value="KU"/>
    <property type="match status" value="2"/>
</dbReference>
<dbReference type="PROSITE" id="PS50923">
    <property type="entry name" value="SUSHI"/>
    <property type="match status" value="6"/>
</dbReference>
<dbReference type="Gene3D" id="4.10.410.10">
    <property type="entry name" value="Pancreatic trypsin inhibitor Kunitz domain"/>
    <property type="match status" value="2"/>
</dbReference>
<evidence type="ECO:0000256" key="5">
    <source>
        <dbReference type="ARBA" id="ARBA00022525"/>
    </source>
</evidence>
<keyword evidence="6" id="KW-0646">Protease inhibitor</keyword>
<keyword evidence="7 13" id="KW-0732">Signal</keyword>
<feature type="domain" description="Sushi" evidence="16">
    <location>
        <begin position="26"/>
        <end position="83"/>
    </location>
</feature>
<feature type="disulfide bond" evidence="12">
    <location>
        <begin position="472"/>
        <end position="499"/>
    </location>
</feature>
<keyword evidence="19" id="KW-1185">Reference proteome</keyword>
<keyword evidence="12" id="KW-0768">Sushi</keyword>
<evidence type="ECO:0000256" key="6">
    <source>
        <dbReference type="ARBA" id="ARBA00022690"/>
    </source>
</evidence>
<dbReference type="Pfam" id="PF01759">
    <property type="entry name" value="NTR"/>
    <property type="match status" value="1"/>
</dbReference>
<feature type="domain" description="BPTI/Kunitz inhibitor" evidence="15">
    <location>
        <begin position="572"/>
        <end position="628"/>
    </location>
</feature>
<dbReference type="PROSITE" id="PS50279">
    <property type="entry name" value="BPTI_KUNITZ_2"/>
    <property type="match status" value="2"/>
</dbReference>
<dbReference type="Pfam" id="PF00084">
    <property type="entry name" value="Sushi"/>
    <property type="match status" value="6"/>
</dbReference>
<evidence type="ECO:0000256" key="2">
    <source>
        <dbReference type="ARBA" id="ARBA00004613"/>
    </source>
</evidence>
<dbReference type="InterPro" id="IPR018933">
    <property type="entry name" value="Netrin_module_non-TIMP"/>
</dbReference>
<accession>A0ABN8Q5H5</accession>
<evidence type="ECO:0000256" key="8">
    <source>
        <dbReference type="ARBA" id="ARBA00022737"/>
    </source>
</evidence>
<dbReference type="PROSITE" id="PS00280">
    <property type="entry name" value="BPTI_KUNITZ_1"/>
    <property type="match status" value="1"/>
</dbReference>
<sequence length="828" mass="91139">MFRIGSIFLCVLLLPLTKANDDNSVKKCPVPKAPENAFAIGNNTVGSKVRILCTEGFFRMGKPVKIRCQTNGQWTETNVTCVAKSCGDPGSPTNGNRVGWLFQYNQTVRFKCLEGYILEGPKARTCQANQTWSGIQPICKPITCEDPPKVVGAMMVDSVGFVFKEQVRYNCRDGYRMEGSGTLTCAANGKWIGEIPVCKAIFCEDPGTPQNGSRTGSAVFKYGEKLSFLCNKGFILFGSHERSCEGGGKWTGVQPYCVECAGVDTPVFIRKGIRFIQGLIKEKRGYVVTVLTQPSDEEEDVVILGRGTQHYIIVQDKVPPTKDIFLGTKVIAKHPNTAKYTFAKVNSINDEKHSVTFEDKRGTTATLTIDSIRTLDPPRFCASCPDPGKPDRGFREDDLLEFIPGTEVEYGCEINTQLMGSSKRKCLPSGLWTGVQPTCKITSCWDLDVFPPKNGKRTGDEFGIGSSVSFTCNQGYELIGSSTLTCQADGQWSGIVPICKDLCESTKCETWQKCVFDGRKGPICVCRDDLDCPAEFKPVCGSDAKRYNNECIMKATACREGKSVKKAADGFCTPGGICQIVPISNCRAHFNHFYFNMTSRMCESIVAGGCHPSGWNGFTSMDDCNRTCSVDVCAQPDDPGPCETNVTRWAFNPKAGRCKRFNYGGCFGRENNFETKEKCNQRCPPTDKARNAGCPKCSRQVKIRVACKESDYVFVGKVQRNLPDNSTKNTTRYLVSISKILKNTNGSLSVGTAVISVPHGKTPGCPCPSLPKVTFFLMGQVEINPIDGQAKVDITVKQSTVVQRMNNKDYIEKLKKKCAAYFDLTKFE</sequence>
<evidence type="ECO:0000256" key="4">
    <source>
        <dbReference type="ARBA" id="ARBA00007226"/>
    </source>
</evidence>
<dbReference type="PRINTS" id="PR00759">
    <property type="entry name" value="BASICPTASE"/>
</dbReference>
<feature type="domain" description="Sushi" evidence="16">
    <location>
        <begin position="142"/>
        <end position="200"/>
    </location>
</feature>
<feature type="domain" description="BPTI/Kunitz inhibitor" evidence="15">
    <location>
        <begin position="633"/>
        <end position="683"/>
    </location>
</feature>
<keyword evidence="11" id="KW-0166">Nematocyst</keyword>
<gene>
    <name evidence="18" type="ORF">PLOB_00001496</name>
</gene>
<dbReference type="PANTHER" id="PTHR45656">
    <property type="entry name" value="PROTEIN CBR-CLEC-78"/>
    <property type="match status" value="1"/>
</dbReference>
<dbReference type="InterPro" id="IPR002350">
    <property type="entry name" value="Kazal_dom"/>
</dbReference>
<dbReference type="Proteomes" id="UP001159405">
    <property type="component" value="Unassembled WGS sequence"/>
</dbReference>
<dbReference type="CDD" id="cd00109">
    <property type="entry name" value="Kunitz-type"/>
    <property type="match status" value="1"/>
</dbReference>
<evidence type="ECO:0000256" key="11">
    <source>
        <dbReference type="ARBA" id="ARBA00023331"/>
    </source>
</evidence>
<evidence type="ECO:0000256" key="9">
    <source>
        <dbReference type="ARBA" id="ARBA00022900"/>
    </source>
</evidence>
<feature type="chain" id="PRO_5045472529" evidence="13">
    <location>
        <begin position="20"/>
        <end position="828"/>
    </location>
</feature>
<dbReference type="Gene3D" id="3.30.60.30">
    <property type="match status" value="1"/>
</dbReference>
<dbReference type="InterPro" id="IPR036880">
    <property type="entry name" value="Kunitz_BPTI_sf"/>
</dbReference>
<evidence type="ECO:0000259" key="14">
    <source>
        <dbReference type="PROSITE" id="PS50189"/>
    </source>
</evidence>
<feature type="disulfide bond" evidence="12">
    <location>
        <begin position="171"/>
        <end position="198"/>
    </location>
</feature>
<dbReference type="SUPFAM" id="SSF57535">
    <property type="entry name" value="Complement control module/SCR domain"/>
    <property type="match status" value="6"/>
</dbReference>
<dbReference type="SUPFAM" id="SSF50242">
    <property type="entry name" value="TIMP-like"/>
    <property type="match status" value="1"/>
</dbReference>
<dbReference type="InterPro" id="IPR036058">
    <property type="entry name" value="Kazal_dom_sf"/>
</dbReference>
<feature type="disulfide bond" evidence="12">
    <location>
        <begin position="412"/>
        <end position="439"/>
    </location>
</feature>
<evidence type="ECO:0000259" key="17">
    <source>
        <dbReference type="PROSITE" id="PS51465"/>
    </source>
</evidence>
<evidence type="ECO:0000259" key="16">
    <source>
        <dbReference type="PROSITE" id="PS50923"/>
    </source>
</evidence>
<feature type="domain" description="Sushi" evidence="16">
    <location>
        <begin position="442"/>
        <end position="501"/>
    </location>
</feature>
<comment type="similarity">
    <text evidence="3">Belongs to the WFIKKN family.</text>
</comment>
<protein>
    <submittedName>
        <fullName evidence="18">Uncharacterized protein</fullName>
    </submittedName>
</protein>
<feature type="disulfide bond" evidence="12">
    <location>
        <begin position="230"/>
        <end position="257"/>
    </location>
</feature>
<dbReference type="PANTHER" id="PTHR45656:SF4">
    <property type="entry name" value="PROTEIN CBR-CLEC-78"/>
    <property type="match status" value="1"/>
</dbReference>
<dbReference type="SUPFAM" id="SSF100895">
    <property type="entry name" value="Kazal-type serine protease inhibitors"/>
    <property type="match status" value="1"/>
</dbReference>
<evidence type="ECO:0000256" key="12">
    <source>
        <dbReference type="PROSITE-ProRule" id="PRU00302"/>
    </source>
</evidence>
<evidence type="ECO:0000313" key="19">
    <source>
        <dbReference type="Proteomes" id="UP001159405"/>
    </source>
</evidence>
<evidence type="ECO:0000256" key="10">
    <source>
        <dbReference type="ARBA" id="ARBA00023157"/>
    </source>
</evidence>
<proteinExistence type="inferred from homology"/>
<dbReference type="InterPro" id="IPR020901">
    <property type="entry name" value="Prtase_inh_Kunz-CS"/>
</dbReference>
<dbReference type="Pfam" id="PF00014">
    <property type="entry name" value="Kunitz_BPTI"/>
    <property type="match status" value="2"/>
</dbReference>
<reference evidence="18 19" key="1">
    <citation type="submission" date="2022-05" db="EMBL/GenBank/DDBJ databases">
        <authorList>
            <consortium name="Genoscope - CEA"/>
            <person name="William W."/>
        </authorList>
    </citation>
    <scope>NUCLEOTIDE SEQUENCE [LARGE SCALE GENOMIC DNA]</scope>
</reference>